<dbReference type="PANTHER" id="PTHR32078">
    <property type="entry name" value="NUCLEAR PROTEIN MDM1"/>
    <property type="match status" value="1"/>
</dbReference>
<evidence type="ECO:0000256" key="8">
    <source>
        <dbReference type="ARBA" id="ARBA00023242"/>
    </source>
</evidence>
<gene>
    <name evidence="11" type="ORF">CLUMA_CG019110</name>
</gene>
<feature type="region of interest" description="Disordered" evidence="10">
    <location>
        <begin position="334"/>
        <end position="366"/>
    </location>
</feature>
<dbReference type="OrthoDB" id="9999940at2759"/>
<dbReference type="Pfam" id="PF15501">
    <property type="entry name" value="MDM1"/>
    <property type="match status" value="1"/>
</dbReference>
<dbReference type="Proteomes" id="UP000183832">
    <property type="component" value="Unassembled WGS sequence"/>
</dbReference>
<name>A0A1J1J1A9_9DIPT</name>
<comment type="subcellular location">
    <subcellularLocation>
        <location evidence="1">Cytoplasm</location>
        <location evidence="1">Cytoskeleton</location>
        <location evidence="1">Microtubule organizing center</location>
        <location evidence="1">Centrosome</location>
        <location evidence="1">Centriole</location>
    </subcellularLocation>
    <subcellularLocation>
        <location evidence="2">Nucleus</location>
    </subcellularLocation>
</comment>
<evidence type="ECO:0000313" key="12">
    <source>
        <dbReference type="Proteomes" id="UP000183832"/>
    </source>
</evidence>
<feature type="compositionally biased region" description="Polar residues" evidence="10">
    <location>
        <begin position="494"/>
        <end position="506"/>
    </location>
</feature>
<evidence type="ECO:0000256" key="7">
    <source>
        <dbReference type="ARBA" id="ARBA00023212"/>
    </source>
</evidence>
<keyword evidence="5" id="KW-0963">Cytoplasm</keyword>
<evidence type="ECO:0000256" key="5">
    <source>
        <dbReference type="ARBA" id="ARBA00022490"/>
    </source>
</evidence>
<reference evidence="11 12" key="1">
    <citation type="submission" date="2015-04" db="EMBL/GenBank/DDBJ databases">
        <authorList>
            <person name="Syromyatnikov M.Y."/>
            <person name="Popov V.N."/>
        </authorList>
    </citation>
    <scope>NUCLEOTIDE SEQUENCE [LARGE SCALE GENOMIC DNA]</scope>
</reference>
<dbReference type="GO" id="GO:0005874">
    <property type="term" value="C:microtubule"/>
    <property type="evidence" value="ECO:0007669"/>
    <property type="project" value="UniProtKB-KW"/>
</dbReference>
<dbReference type="GO" id="GO:0005814">
    <property type="term" value="C:centriole"/>
    <property type="evidence" value="ECO:0007669"/>
    <property type="project" value="UniProtKB-SubCell"/>
</dbReference>
<sequence length="516" mass="57677">MIGTFFNLCRACPSSMPLDKLHSEYRSTYRWHEYTAGPEVVRKPPMPNHFIINAPINEPPLPRRKKCPELAYRHHEFIADSNADRTDSNVTRARSGERNGTPSRRSKSEGPPLANGRCVNALENVSEEKQIKEKAGESSGIFRKTISKLSTEYRLQFVWPSVRKVTGPSNKDKDNQILLEPPKKSQSMGALKSSQTNTLAGIHKKRTTNEEKEAAVHELEPLVGDVVDSHEKKDIQNEYRKNFKSAFHSEKEKFGFEQDASNKVDNKVVANGCAYDPSWYKEVIELRKKAGEYRNRGWKGETQRELYNKQAELWDQVSRRSSLSALSLASSIRPITKEDKERENKNKSSPTKPSGRRFPGSARLVDNRTITDGNLYGRLKRETIRHHLERTTGPDVEEGALLPSPTREKLMPVLPRSKTGSPQRGSPQKTISSRHGSPMKGSPQKSPKKISKVGRSQSVGPTVTDGGSPKKQPKPMSASITAATTSSAAKAYNNRKTPVSTPTATADHQPRPIPQS</sequence>
<evidence type="ECO:0000313" key="11">
    <source>
        <dbReference type="EMBL" id="CRL06323.1"/>
    </source>
</evidence>
<comment type="function">
    <text evidence="9">Microtubule-binding protein that negatively regulates centriole duplication. Binds to and stabilizes microtubules.</text>
</comment>
<dbReference type="AlphaFoldDB" id="A0A1J1J1A9"/>
<feature type="compositionally biased region" description="Low complexity" evidence="10">
    <location>
        <begin position="477"/>
        <end position="491"/>
    </location>
</feature>
<dbReference type="GO" id="GO:0008017">
    <property type="term" value="F:microtubule binding"/>
    <property type="evidence" value="ECO:0007669"/>
    <property type="project" value="InterPro"/>
</dbReference>
<evidence type="ECO:0000256" key="3">
    <source>
        <dbReference type="ARBA" id="ARBA00010494"/>
    </source>
</evidence>
<organism evidence="11 12">
    <name type="scientific">Clunio marinus</name>
    <dbReference type="NCBI Taxonomy" id="568069"/>
    <lineage>
        <taxon>Eukaryota</taxon>
        <taxon>Metazoa</taxon>
        <taxon>Ecdysozoa</taxon>
        <taxon>Arthropoda</taxon>
        <taxon>Hexapoda</taxon>
        <taxon>Insecta</taxon>
        <taxon>Pterygota</taxon>
        <taxon>Neoptera</taxon>
        <taxon>Endopterygota</taxon>
        <taxon>Diptera</taxon>
        <taxon>Nematocera</taxon>
        <taxon>Chironomoidea</taxon>
        <taxon>Chironomidae</taxon>
        <taxon>Clunio</taxon>
    </lineage>
</organism>
<keyword evidence="6" id="KW-0493">Microtubule</keyword>
<feature type="region of interest" description="Disordered" evidence="10">
    <location>
        <begin position="81"/>
        <end position="116"/>
    </location>
</feature>
<feature type="compositionally biased region" description="Polar residues" evidence="10">
    <location>
        <begin position="88"/>
        <end position="103"/>
    </location>
</feature>
<dbReference type="PANTHER" id="PTHR32078:SF1">
    <property type="entry name" value="NUCLEAR PROTEIN MDM1"/>
    <property type="match status" value="1"/>
</dbReference>
<accession>A0A1J1J1A9</accession>
<dbReference type="GO" id="GO:0005634">
    <property type="term" value="C:nucleus"/>
    <property type="evidence" value="ECO:0007669"/>
    <property type="project" value="UniProtKB-SubCell"/>
</dbReference>
<comment type="similarity">
    <text evidence="3">Belongs to the MDM1 family.</text>
</comment>
<evidence type="ECO:0000256" key="1">
    <source>
        <dbReference type="ARBA" id="ARBA00004114"/>
    </source>
</evidence>
<feature type="compositionally biased region" description="Basic and acidic residues" evidence="10">
    <location>
        <begin position="335"/>
        <end position="346"/>
    </location>
</feature>
<evidence type="ECO:0000256" key="9">
    <source>
        <dbReference type="ARBA" id="ARBA00045771"/>
    </source>
</evidence>
<dbReference type="EMBL" id="CVRI01000066">
    <property type="protein sequence ID" value="CRL06323.1"/>
    <property type="molecule type" value="Genomic_DNA"/>
</dbReference>
<evidence type="ECO:0000256" key="10">
    <source>
        <dbReference type="SAM" id="MobiDB-lite"/>
    </source>
</evidence>
<keyword evidence="7" id="KW-0206">Cytoskeleton</keyword>
<keyword evidence="8" id="KW-0539">Nucleus</keyword>
<feature type="region of interest" description="Disordered" evidence="10">
    <location>
        <begin position="385"/>
        <end position="516"/>
    </location>
</feature>
<dbReference type="GO" id="GO:0046600">
    <property type="term" value="P:negative regulation of centriole replication"/>
    <property type="evidence" value="ECO:0007669"/>
    <property type="project" value="InterPro"/>
</dbReference>
<evidence type="ECO:0000256" key="2">
    <source>
        <dbReference type="ARBA" id="ARBA00004123"/>
    </source>
</evidence>
<dbReference type="InterPro" id="IPR029136">
    <property type="entry name" value="MDM1"/>
</dbReference>
<proteinExistence type="inferred from homology"/>
<feature type="compositionally biased region" description="Polar residues" evidence="10">
    <location>
        <begin position="418"/>
        <end position="435"/>
    </location>
</feature>
<evidence type="ECO:0000256" key="6">
    <source>
        <dbReference type="ARBA" id="ARBA00022701"/>
    </source>
</evidence>
<keyword evidence="12" id="KW-1185">Reference proteome</keyword>
<protein>
    <recommendedName>
        <fullName evidence="4">Nuclear protein MDM1</fullName>
    </recommendedName>
</protein>
<evidence type="ECO:0000256" key="4">
    <source>
        <dbReference type="ARBA" id="ARBA00013508"/>
    </source>
</evidence>